<organism evidence="2 4">
    <name type="scientific">Levilactobacillus namurensis</name>
    <dbReference type="NCBI Taxonomy" id="380393"/>
    <lineage>
        <taxon>Bacteria</taxon>
        <taxon>Bacillati</taxon>
        <taxon>Bacillota</taxon>
        <taxon>Bacilli</taxon>
        <taxon>Lactobacillales</taxon>
        <taxon>Lactobacillaceae</taxon>
        <taxon>Levilactobacillus</taxon>
    </lineage>
</organism>
<evidence type="ECO:0000313" key="2">
    <source>
        <dbReference type="EMBL" id="MDT7015308.1"/>
    </source>
</evidence>
<dbReference type="RefSeq" id="WP_313845531.1">
    <property type="nucleotide sequence ID" value="NZ_JAVLAM010000001.1"/>
</dbReference>
<evidence type="ECO:0000313" key="3">
    <source>
        <dbReference type="EMBL" id="MDT7015564.1"/>
    </source>
</evidence>
<accession>A0AAW8W974</accession>
<dbReference type="Proteomes" id="UP001254075">
    <property type="component" value="Unassembled WGS sequence"/>
</dbReference>
<proteinExistence type="predicted"/>
<evidence type="ECO:0008006" key="5">
    <source>
        <dbReference type="Google" id="ProtNLM"/>
    </source>
</evidence>
<dbReference type="EMBL" id="JAVLAM010000001">
    <property type="protein sequence ID" value="MDT7015129.1"/>
    <property type="molecule type" value="Genomic_DNA"/>
</dbReference>
<gene>
    <name evidence="1" type="ORF">RI532_12120</name>
    <name evidence="2" type="ORF">RI532_13080</name>
    <name evidence="3" type="ORF">RI532_14495</name>
</gene>
<evidence type="ECO:0000313" key="4">
    <source>
        <dbReference type="Proteomes" id="UP001254075"/>
    </source>
</evidence>
<reference evidence="2" key="1">
    <citation type="submission" date="2023-08" db="EMBL/GenBank/DDBJ databases">
        <authorList>
            <person name="Page C.A."/>
            <person name="Perez-Diaz I.M."/>
        </authorList>
    </citation>
    <scope>NUCLEOTIDE SEQUENCE</scope>
    <source>
        <strain evidence="2">3.8.38</strain>
    </source>
</reference>
<sequence>MLTYYVKTDEETGYILEVKTVATEGYTEIYVLPSSREWFTRYYSHYKVENSVAKPTDSGLPDLSVDYLKAVIDQQAEQLIEANKSIDKASTTITTLQSLAGTLTGQVTKANQTIDSLQKMAGSLTGQIAQLKLAQTTFKEG</sequence>
<name>A0AAW8W974_9LACO</name>
<evidence type="ECO:0000313" key="1">
    <source>
        <dbReference type="EMBL" id="MDT7015129.1"/>
    </source>
</evidence>
<dbReference type="EMBL" id="JAVLAM010000005">
    <property type="protein sequence ID" value="MDT7015308.1"/>
    <property type="molecule type" value="Genomic_DNA"/>
</dbReference>
<protein>
    <recommendedName>
        <fullName evidence="5">DUF2479 domain-containing protein</fullName>
    </recommendedName>
</protein>
<dbReference type="Gene3D" id="1.20.5.340">
    <property type="match status" value="1"/>
</dbReference>
<dbReference type="EMBL" id="JAVLAM010000012">
    <property type="protein sequence ID" value="MDT7015564.1"/>
    <property type="molecule type" value="Genomic_DNA"/>
</dbReference>
<dbReference type="AlphaFoldDB" id="A0AAW8W974"/>
<comment type="caution">
    <text evidence="2">The sequence shown here is derived from an EMBL/GenBank/DDBJ whole genome shotgun (WGS) entry which is preliminary data.</text>
</comment>